<evidence type="ECO:0000256" key="1">
    <source>
        <dbReference type="ARBA" id="ARBA00004651"/>
    </source>
</evidence>
<comment type="similarity">
    <text evidence="2">Belongs to the DedA family.</text>
</comment>
<keyword evidence="10" id="KW-1185">Reference proteome</keyword>
<keyword evidence="4 7" id="KW-0812">Transmembrane</keyword>
<evidence type="ECO:0000256" key="2">
    <source>
        <dbReference type="ARBA" id="ARBA00010792"/>
    </source>
</evidence>
<organism evidence="9 10">
    <name type="scientific">Jatrophihabitans endophyticus</name>
    <dbReference type="NCBI Taxonomy" id="1206085"/>
    <lineage>
        <taxon>Bacteria</taxon>
        <taxon>Bacillati</taxon>
        <taxon>Actinomycetota</taxon>
        <taxon>Actinomycetes</taxon>
        <taxon>Jatrophihabitantales</taxon>
        <taxon>Jatrophihabitantaceae</taxon>
        <taxon>Jatrophihabitans</taxon>
    </lineage>
</organism>
<evidence type="ECO:0000256" key="6">
    <source>
        <dbReference type="ARBA" id="ARBA00023136"/>
    </source>
</evidence>
<feature type="domain" description="VTT" evidence="8">
    <location>
        <begin position="40"/>
        <end position="167"/>
    </location>
</feature>
<proteinExistence type="inferred from homology"/>
<comment type="subcellular location">
    <subcellularLocation>
        <location evidence="1">Cell membrane</location>
        <topology evidence="1">Multi-pass membrane protein</topology>
    </subcellularLocation>
</comment>
<name>A0A1M5L265_9ACTN</name>
<evidence type="ECO:0000259" key="8">
    <source>
        <dbReference type="Pfam" id="PF09335"/>
    </source>
</evidence>
<feature type="transmembrane region" description="Helical" evidence="7">
    <location>
        <begin position="179"/>
        <end position="199"/>
    </location>
</feature>
<evidence type="ECO:0000313" key="9">
    <source>
        <dbReference type="EMBL" id="SHG59076.1"/>
    </source>
</evidence>
<dbReference type="GO" id="GO:0005886">
    <property type="term" value="C:plasma membrane"/>
    <property type="evidence" value="ECO:0007669"/>
    <property type="project" value="UniProtKB-SubCell"/>
</dbReference>
<evidence type="ECO:0000256" key="4">
    <source>
        <dbReference type="ARBA" id="ARBA00022692"/>
    </source>
</evidence>
<accession>A0A1M5L265</accession>
<keyword evidence="5 7" id="KW-1133">Transmembrane helix</keyword>
<evidence type="ECO:0000256" key="7">
    <source>
        <dbReference type="SAM" id="Phobius"/>
    </source>
</evidence>
<feature type="transmembrane region" description="Helical" evidence="7">
    <location>
        <begin position="147"/>
        <end position="167"/>
    </location>
</feature>
<keyword evidence="6 7" id="KW-0472">Membrane</keyword>
<gene>
    <name evidence="9" type="ORF">SAMN05443575_2327</name>
</gene>
<evidence type="ECO:0000313" key="10">
    <source>
        <dbReference type="Proteomes" id="UP000186132"/>
    </source>
</evidence>
<dbReference type="InterPro" id="IPR032816">
    <property type="entry name" value="VTT_dom"/>
</dbReference>
<dbReference type="AlphaFoldDB" id="A0A1M5L265"/>
<evidence type="ECO:0000256" key="3">
    <source>
        <dbReference type="ARBA" id="ARBA00022475"/>
    </source>
</evidence>
<dbReference type="PANTHER" id="PTHR42709:SF6">
    <property type="entry name" value="UNDECAPRENYL PHOSPHATE TRANSPORTER A"/>
    <property type="match status" value="1"/>
</dbReference>
<dbReference type="RefSeq" id="WP_073390343.1">
    <property type="nucleotide sequence ID" value="NZ_FQVU01000003.1"/>
</dbReference>
<feature type="transmembrane region" description="Helical" evidence="7">
    <location>
        <begin position="63"/>
        <end position="86"/>
    </location>
</feature>
<dbReference type="InterPro" id="IPR051311">
    <property type="entry name" value="DedA_domain"/>
</dbReference>
<dbReference type="PANTHER" id="PTHR42709">
    <property type="entry name" value="ALKALINE PHOSPHATASE LIKE PROTEIN"/>
    <property type="match status" value="1"/>
</dbReference>
<dbReference type="EMBL" id="FQVU01000003">
    <property type="protein sequence ID" value="SHG59076.1"/>
    <property type="molecule type" value="Genomic_DNA"/>
</dbReference>
<keyword evidence="3" id="KW-1003">Cell membrane</keyword>
<protein>
    <submittedName>
        <fullName evidence="9">Membrane protein DedA, SNARE-associated domain</fullName>
    </submittedName>
</protein>
<sequence>MSEAASEPGGVAGWALSVMDAAGAAGAAAVVALENVFPPVPSEVVLPLAGFAAGQGRFGVLEAILWTTAGSTTGALVLYALGAWLGTERLRRVAGRLPLTTAADVDRANAAFARHGGAVVLLGRMVPLLRSVVSVPAGVTRMPVPRFLLLTAAGSGVWNTAFVLAGYALGRRWHRVEPYVGWASSAVLVLGSAAVLCWLGRRWRARRRAGASP</sequence>
<dbReference type="Pfam" id="PF09335">
    <property type="entry name" value="VTT_dom"/>
    <property type="match status" value="1"/>
</dbReference>
<evidence type="ECO:0000256" key="5">
    <source>
        <dbReference type="ARBA" id="ARBA00022989"/>
    </source>
</evidence>
<dbReference type="Proteomes" id="UP000186132">
    <property type="component" value="Unassembled WGS sequence"/>
</dbReference>
<dbReference type="STRING" id="1206085.SAMN05443575_2327"/>
<dbReference type="OrthoDB" id="9813426at2"/>
<reference evidence="9 10" key="1">
    <citation type="submission" date="2016-11" db="EMBL/GenBank/DDBJ databases">
        <authorList>
            <person name="Jaros S."/>
            <person name="Januszkiewicz K."/>
            <person name="Wedrychowicz H."/>
        </authorList>
    </citation>
    <scope>NUCLEOTIDE SEQUENCE [LARGE SCALE GENOMIC DNA]</scope>
    <source>
        <strain evidence="9 10">DSM 45627</strain>
    </source>
</reference>